<evidence type="ECO:0000313" key="5">
    <source>
        <dbReference type="Proteomes" id="UP001255856"/>
    </source>
</evidence>
<reference evidence="4" key="1">
    <citation type="submission" date="2021-01" db="EMBL/GenBank/DDBJ databases">
        <authorList>
            <person name="Eckstrom K.M.E."/>
        </authorList>
    </citation>
    <scope>NUCLEOTIDE SEQUENCE</scope>
    <source>
        <strain evidence="4">UVCC 0001</strain>
    </source>
</reference>
<dbReference type="PANTHER" id="PTHR31559:SF0">
    <property type="entry name" value="PYRIDOXAL 5'-PHOSPHATE SYNTHASE SUBUNIT SNO1-RELATED"/>
    <property type="match status" value="1"/>
</dbReference>
<dbReference type="InterPro" id="IPR002161">
    <property type="entry name" value="PdxT/SNO"/>
</dbReference>
<evidence type="ECO:0008006" key="6">
    <source>
        <dbReference type="Google" id="ProtNLM"/>
    </source>
</evidence>
<dbReference type="Proteomes" id="UP001255856">
    <property type="component" value="Unassembled WGS sequence"/>
</dbReference>
<dbReference type="Gene3D" id="3.40.50.880">
    <property type="match status" value="1"/>
</dbReference>
<sequence>MALVAERWGLISELQDYAKSTQQPIWGTCAGLIFLADKATNMKQGGQALIGGLDVTVSRNFFGAQINSFETRLPAPACLVDDQGADQEKDFRALFIRAPAITEVGEGVDVLASYALSPQEKAEDPQRPESVIVAVRSGNLLATSFHPELVDDVRWHALFVKMVRDAMAKAPAKDAAEQGNGFESVPCPRKPRDLPKH</sequence>
<dbReference type="InterPro" id="IPR029062">
    <property type="entry name" value="Class_I_gatase-like"/>
</dbReference>
<keyword evidence="1" id="KW-0315">Glutamine amidotransferase</keyword>
<dbReference type="Pfam" id="PF01174">
    <property type="entry name" value="SNO"/>
    <property type="match status" value="1"/>
</dbReference>
<protein>
    <recommendedName>
        <fullName evidence="6">Glutaminase</fullName>
    </recommendedName>
</protein>
<dbReference type="PROSITE" id="PS51273">
    <property type="entry name" value="GATASE_TYPE_1"/>
    <property type="match status" value="1"/>
</dbReference>
<feature type="region of interest" description="Disordered" evidence="3">
    <location>
        <begin position="172"/>
        <end position="197"/>
    </location>
</feature>
<name>A0AAD9IIJ0_PROWI</name>
<gene>
    <name evidence="4" type="ORF">QBZ16_004586</name>
</gene>
<evidence type="ECO:0000256" key="3">
    <source>
        <dbReference type="SAM" id="MobiDB-lite"/>
    </source>
</evidence>
<accession>A0AAD9IIJ0</accession>
<dbReference type="AlphaFoldDB" id="A0AAD9IIJ0"/>
<dbReference type="GO" id="GO:0005829">
    <property type="term" value="C:cytosol"/>
    <property type="evidence" value="ECO:0007669"/>
    <property type="project" value="TreeGrafter"/>
</dbReference>
<dbReference type="GO" id="GO:0042823">
    <property type="term" value="P:pyridoxal phosphate biosynthetic process"/>
    <property type="evidence" value="ECO:0007669"/>
    <property type="project" value="InterPro"/>
</dbReference>
<keyword evidence="5" id="KW-1185">Reference proteome</keyword>
<dbReference type="PANTHER" id="PTHR31559">
    <property type="entry name" value="PYRIDOXAL 5'-PHOSPHATE SYNTHASE SUBUNIT SNO"/>
    <property type="match status" value="1"/>
</dbReference>
<proteinExistence type="predicted"/>
<dbReference type="PROSITE" id="PS51130">
    <property type="entry name" value="PDXT_SNO_2"/>
    <property type="match status" value="1"/>
</dbReference>
<feature type="active site" description="Charge relay system" evidence="2">
    <location>
        <position position="148"/>
    </location>
</feature>
<evidence type="ECO:0000256" key="1">
    <source>
        <dbReference type="ARBA" id="ARBA00022962"/>
    </source>
</evidence>
<comment type="caution">
    <text evidence="4">The sequence shown here is derived from an EMBL/GenBank/DDBJ whole genome shotgun (WGS) entry which is preliminary data.</text>
</comment>
<feature type="active site" description="Charge relay system" evidence="2">
    <location>
        <position position="146"/>
    </location>
</feature>
<feature type="active site" description="Nucleophile" evidence="2">
    <location>
        <position position="29"/>
    </location>
</feature>
<dbReference type="EMBL" id="JASFZW010000006">
    <property type="protein sequence ID" value="KAK2077739.1"/>
    <property type="molecule type" value="Genomic_DNA"/>
</dbReference>
<organism evidence="4 5">
    <name type="scientific">Prototheca wickerhamii</name>
    <dbReference type="NCBI Taxonomy" id="3111"/>
    <lineage>
        <taxon>Eukaryota</taxon>
        <taxon>Viridiplantae</taxon>
        <taxon>Chlorophyta</taxon>
        <taxon>core chlorophytes</taxon>
        <taxon>Trebouxiophyceae</taxon>
        <taxon>Chlorellales</taxon>
        <taxon>Chlorellaceae</taxon>
        <taxon>Prototheca</taxon>
    </lineage>
</organism>
<evidence type="ECO:0000313" key="4">
    <source>
        <dbReference type="EMBL" id="KAK2077739.1"/>
    </source>
</evidence>
<dbReference type="GO" id="GO:1903600">
    <property type="term" value="C:glutaminase complex"/>
    <property type="evidence" value="ECO:0007669"/>
    <property type="project" value="TreeGrafter"/>
</dbReference>
<evidence type="ECO:0000256" key="2">
    <source>
        <dbReference type="PIRSR" id="PIRSR005639-1"/>
    </source>
</evidence>
<dbReference type="GO" id="GO:0008614">
    <property type="term" value="P:pyridoxine metabolic process"/>
    <property type="evidence" value="ECO:0007669"/>
    <property type="project" value="TreeGrafter"/>
</dbReference>
<dbReference type="SUPFAM" id="SSF52317">
    <property type="entry name" value="Class I glutamine amidotransferase-like"/>
    <property type="match status" value="1"/>
</dbReference>
<dbReference type="GO" id="GO:0004359">
    <property type="term" value="F:glutaminase activity"/>
    <property type="evidence" value="ECO:0007669"/>
    <property type="project" value="InterPro"/>
</dbReference>
<dbReference type="PIRSF" id="PIRSF005639">
    <property type="entry name" value="Glut_amidoT_SNO"/>
    <property type="match status" value="1"/>
</dbReference>